<comment type="caution">
    <text evidence="1">The sequence shown here is derived from an EMBL/GenBank/DDBJ whole genome shotgun (WGS) entry which is preliminary data.</text>
</comment>
<evidence type="ECO:0000313" key="2">
    <source>
        <dbReference type="Proteomes" id="UP001596052"/>
    </source>
</evidence>
<gene>
    <name evidence="1" type="ORF">ACFQDI_03875</name>
</gene>
<reference evidence="2" key="1">
    <citation type="journal article" date="2019" name="Int. J. Syst. Evol. Microbiol.">
        <title>The Global Catalogue of Microorganisms (GCM) 10K type strain sequencing project: providing services to taxonomists for standard genome sequencing and annotation.</title>
        <authorList>
            <consortium name="The Broad Institute Genomics Platform"/>
            <consortium name="The Broad Institute Genome Sequencing Center for Infectious Disease"/>
            <person name="Wu L."/>
            <person name="Ma J."/>
        </authorList>
    </citation>
    <scope>NUCLEOTIDE SEQUENCE [LARGE SCALE GENOMIC DNA]</scope>
    <source>
        <strain evidence="2">CGMCC 4.1469</strain>
    </source>
</reference>
<name>A0ABW0KL66_9BACT</name>
<dbReference type="Proteomes" id="UP001596052">
    <property type="component" value="Unassembled WGS sequence"/>
</dbReference>
<proteinExistence type="predicted"/>
<accession>A0ABW0KL66</accession>
<dbReference type="EMBL" id="JBHSMQ010000001">
    <property type="protein sequence ID" value="MFC5453985.1"/>
    <property type="molecule type" value="Genomic_DNA"/>
</dbReference>
<sequence length="115" mass="12646">MVTTKAVTKKAPFSRRVVDHVTDELVNVLSSGETFEFKTLFAKVFEGLKLKNAVSGGEEMLRLRSYEKILKLTNCGLVKKVGKTYRALEGIETASSTHRLARLDSAILAATQAKS</sequence>
<evidence type="ECO:0000313" key="1">
    <source>
        <dbReference type="EMBL" id="MFC5453985.1"/>
    </source>
</evidence>
<keyword evidence="2" id="KW-1185">Reference proteome</keyword>
<organism evidence="1 2">
    <name type="scientific">Prosthecobacter fluviatilis</name>
    <dbReference type="NCBI Taxonomy" id="445931"/>
    <lineage>
        <taxon>Bacteria</taxon>
        <taxon>Pseudomonadati</taxon>
        <taxon>Verrucomicrobiota</taxon>
        <taxon>Verrucomicrobiia</taxon>
        <taxon>Verrucomicrobiales</taxon>
        <taxon>Verrucomicrobiaceae</taxon>
        <taxon>Prosthecobacter</taxon>
    </lineage>
</organism>
<dbReference type="RefSeq" id="WP_377163600.1">
    <property type="nucleotide sequence ID" value="NZ_JBHSMQ010000001.1"/>
</dbReference>
<protein>
    <submittedName>
        <fullName evidence="1">Uncharacterized protein</fullName>
    </submittedName>
</protein>